<accession>A0A653A7L3</accession>
<dbReference type="InterPro" id="IPR024227">
    <property type="entry name" value="DUF3795"/>
</dbReference>
<evidence type="ECO:0000313" key="1">
    <source>
        <dbReference type="EMBL" id="VBB44059.1"/>
    </source>
</evidence>
<dbReference type="AlphaFoldDB" id="A0A653A7L3"/>
<evidence type="ECO:0008006" key="2">
    <source>
        <dbReference type="Google" id="ProtNLM"/>
    </source>
</evidence>
<dbReference type="Pfam" id="PF12675">
    <property type="entry name" value="DUF3795"/>
    <property type="match status" value="1"/>
</dbReference>
<dbReference type="EMBL" id="UPXX01000027">
    <property type="protein sequence ID" value="VBB44059.1"/>
    <property type="molecule type" value="Genomic_DNA"/>
</dbReference>
<sequence>MQLSLSDIRKEDRGLMSPCGIICSGCDMQLGESLEAIKEVVQIWEGFDLAGVAKAFDMDSREVRDALRTMKRFIQVRTEAGPCPGCFLGSSPFETCSILQCVQSKGYWTCAECGEFTGDPSLACPHSDASETPMGSRHRASKFICKRYRGTNVENLARCREIGYAAFVEEIKQRVAEGWRSWHVIAPLKP</sequence>
<gene>
    <name evidence="1" type="ORF">TRIP_B330236</name>
</gene>
<protein>
    <recommendedName>
        <fullName evidence="2">DUF3795 domain-containing protein</fullName>
    </recommendedName>
</protein>
<proteinExistence type="predicted"/>
<organism evidence="1">
    <name type="scientific">Uncultured Desulfatiglans sp</name>
    <dbReference type="NCBI Taxonomy" id="1748965"/>
    <lineage>
        <taxon>Bacteria</taxon>
        <taxon>Pseudomonadati</taxon>
        <taxon>Thermodesulfobacteriota</taxon>
        <taxon>Desulfobacteria</taxon>
        <taxon>Desulfatiglandales</taxon>
        <taxon>Desulfatiglandaceae</taxon>
        <taxon>Desulfatiglans</taxon>
        <taxon>environmental samples</taxon>
    </lineage>
</organism>
<name>A0A653A7L3_UNCDX</name>
<reference evidence="1" key="1">
    <citation type="submission" date="2018-07" db="EMBL/GenBank/DDBJ databases">
        <authorList>
            <consortium name="Genoscope - CEA"/>
            <person name="William W."/>
        </authorList>
    </citation>
    <scope>NUCLEOTIDE SEQUENCE</scope>
    <source>
        <strain evidence="1">IK1</strain>
    </source>
</reference>